<feature type="region of interest" description="Disordered" evidence="5">
    <location>
        <begin position="490"/>
        <end position="526"/>
    </location>
</feature>
<evidence type="ECO:0000256" key="3">
    <source>
        <dbReference type="PROSITE-ProRule" id="PRU10007"/>
    </source>
</evidence>
<dbReference type="PROSITE" id="PS00687">
    <property type="entry name" value="ALDEHYDE_DEHYDR_GLU"/>
    <property type="match status" value="1"/>
</dbReference>
<dbReference type="InterPro" id="IPR016162">
    <property type="entry name" value="Ald_DH_N"/>
</dbReference>
<name>A0A1V2IEW5_9ACTN</name>
<organism evidence="7 8">
    <name type="scientific">Pseudofrankia asymbiotica</name>
    <dbReference type="NCBI Taxonomy" id="1834516"/>
    <lineage>
        <taxon>Bacteria</taxon>
        <taxon>Bacillati</taxon>
        <taxon>Actinomycetota</taxon>
        <taxon>Actinomycetes</taxon>
        <taxon>Frankiales</taxon>
        <taxon>Frankiaceae</taxon>
        <taxon>Pseudofrankia</taxon>
    </lineage>
</organism>
<dbReference type="AlphaFoldDB" id="A0A1V2IEW5"/>
<dbReference type="InterPro" id="IPR016163">
    <property type="entry name" value="Ald_DH_C"/>
</dbReference>
<accession>A0A1V2IEW5</accession>
<protein>
    <submittedName>
        <fullName evidence="7">Betaine-aldehyde dehydrogenase</fullName>
    </submittedName>
</protein>
<comment type="similarity">
    <text evidence="1 4">Belongs to the aldehyde dehydrogenase family.</text>
</comment>
<dbReference type="Pfam" id="PF00171">
    <property type="entry name" value="Aldedh"/>
    <property type="match status" value="1"/>
</dbReference>
<dbReference type="STRING" id="1834516.BL253_08795"/>
<dbReference type="EMBL" id="MOMC01000015">
    <property type="protein sequence ID" value="ONH31742.1"/>
    <property type="molecule type" value="Genomic_DNA"/>
</dbReference>
<dbReference type="PANTHER" id="PTHR11699">
    <property type="entry name" value="ALDEHYDE DEHYDROGENASE-RELATED"/>
    <property type="match status" value="1"/>
</dbReference>
<feature type="region of interest" description="Disordered" evidence="5">
    <location>
        <begin position="1"/>
        <end position="20"/>
    </location>
</feature>
<evidence type="ECO:0000256" key="4">
    <source>
        <dbReference type="RuleBase" id="RU003345"/>
    </source>
</evidence>
<evidence type="ECO:0000313" key="8">
    <source>
        <dbReference type="Proteomes" id="UP000188929"/>
    </source>
</evidence>
<gene>
    <name evidence="7" type="ORF">BL253_08795</name>
</gene>
<feature type="active site" evidence="3">
    <location>
        <position position="269"/>
    </location>
</feature>
<feature type="compositionally biased region" description="Pro residues" evidence="5">
    <location>
        <begin position="504"/>
        <end position="513"/>
    </location>
</feature>
<comment type="caution">
    <text evidence="7">The sequence shown here is derived from an EMBL/GenBank/DDBJ whole genome shotgun (WGS) entry which is preliminary data.</text>
</comment>
<reference evidence="8" key="1">
    <citation type="submission" date="2016-10" db="EMBL/GenBank/DDBJ databases">
        <title>Frankia sp. NRRL B-16386 Genome sequencing.</title>
        <authorList>
            <person name="Ghodhbane-Gtari F."/>
            <person name="Swanson E."/>
            <person name="Gueddou A."/>
            <person name="Hezbri K."/>
            <person name="Ktari K."/>
            <person name="Nouioui I."/>
            <person name="Morris K."/>
            <person name="Simpson S."/>
            <person name="Abebe-Akele F."/>
            <person name="Thomas K."/>
            <person name="Gtari M."/>
            <person name="Tisa L.S."/>
        </authorList>
    </citation>
    <scope>NUCLEOTIDE SEQUENCE [LARGE SCALE GENOMIC DNA]</scope>
    <source>
        <strain evidence="8">NRRL B-16386</strain>
    </source>
</reference>
<dbReference type="Proteomes" id="UP000188929">
    <property type="component" value="Unassembled WGS sequence"/>
</dbReference>
<feature type="domain" description="Aldehyde dehydrogenase" evidence="6">
    <location>
        <begin position="48"/>
        <end position="491"/>
    </location>
</feature>
<sequence>MTTTTESAAGGPGTGAAARGTGAPGALAALTELSMTVGGAALAGAGGLEVIDPATAEAFATAPAADRDQLDTAMAAAQGAFDAWRRDDDARRAALLAAADVLAAALPTLATTLTAEQGKPLAEARAEIAGACLWLRYYAGVELRPEVVQDDSRGYARITRNPLGVVAAIAPWNFPVALGLWKVAPALRAGNTVVLKPSPDTPLTTLAVGELLRPVLPAGVFNVVSGPDPLGAWLAAHPLARRVSFTGATATGRKVLAASVDDLKRVSLELGGNDPAIVLPDADPARIAEGLFWGAFRNNGQFCLAVKRVYVHRRRHAELVEALAALAGAAVVGPGHVDGVQLGPLTNVRQFRRVTELVGDAVHHGATVAAGGGPLDRPGYFHEPTVLTGVEDGVRIVDEEQFGPALPIVVYDDVDDAVARANGTSFGLTASVWSSDLDHATAVAARLDCGQVCVNAHGAGLRPDLPFGGHRWSGLGVENGRWGLESFTEPQVLVTPARPAANPGTPPAAPGDEPPAGGSAPGETAP</sequence>
<dbReference type="Gene3D" id="3.40.605.10">
    <property type="entry name" value="Aldehyde Dehydrogenase, Chain A, domain 1"/>
    <property type="match status" value="1"/>
</dbReference>
<dbReference type="InterPro" id="IPR015590">
    <property type="entry name" value="Aldehyde_DH_dom"/>
</dbReference>
<dbReference type="FunFam" id="3.40.605.10:FF:000007">
    <property type="entry name" value="NAD/NADP-dependent betaine aldehyde dehydrogenase"/>
    <property type="match status" value="1"/>
</dbReference>
<dbReference type="SUPFAM" id="SSF53720">
    <property type="entry name" value="ALDH-like"/>
    <property type="match status" value="1"/>
</dbReference>
<proteinExistence type="inferred from homology"/>
<dbReference type="InterPro" id="IPR029510">
    <property type="entry name" value="Ald_DH_CS_GLU"/>
</dbReference>
<dbReference type="PROSITE" id="PS00070">
    <property type="entry name" value="ALDEHYDE_DEHYDR_CYS"/>
    <property type="match status" value="1"/>
</dbReference>
<feature type="compositionally biased region" description="Low complexity" evidence="5">
    <location>
        <begin position="514"/>
        <end position="526"/>
    </location>
</feature>
<dbReference type="InterPro" id="IPR016160">
    <property type="entry name" value="Ald_DH_CS_CYS"/>
</dbReference>
<dbReference type="Gene3D" id="3.40.309.10">
    <property type="entry name" value="Aldehyde Dehydrogenase, Chain A, domain 2"/>
    <property type="match status" value="1"/>
</dbReference>
<keyword evidence="8" id="KW-1185">Reference proteome</keyword>
<evidence type="ECO:0000256" key="5">
    <source>
        <dbReference type="SAM" id="MobiDB-lite"/>
    </source>
</evidence>
<dbReference type="InterPro" id="IPR016161">
    <property type="entry name" value="Ald_DH/histidinol_DH"/>
</dbReference>
<evidence type="ECO:0000259" key="6">
    <source>
        <dbReference type="Pfam" id="PF00171"/>
    </source>
</evidence>
<keyword evidence="2 4" id="KW-0560">Oxidoreductase</keyword>
<evidence type="ECO:0000313" key="7">
    <source>
        <dbReference type="EMBL" id="ONH31742.1"/>
    </source>
</evidence>
<evidence type="ECO:0000256" key="2">
    <source>
        <dbReference type="ARBA" id="ARBA00023002"/>
    </source>
</evidence>
<evidence type="ECO:0000256" key="1">
    <source>
        <dbReference type="ARBA" id="ARBA00009986"/>
    </source>
</evidence>
<dbReference type="GO" id="GO:0016620">
    <property type="term" value="F:oxidoreductase activity, acting on the aldehyde or oxo group of donors, NAD or NADP as acceptor"/>
    <property type="evidence" value="ECO:0007669"/>
    <property type="project" value="InterPro"/>
</dbReference>